<evidence type="ECO:0008006" key="3">
    <source>
        <dbReference type="Google" id="ProtNLM"/>
    </source>
</evidence>
<dbReference type="InterPro" id="IPR028994">
    <property type="entry name" value="Integrin_alpha_N"/>
</dbReference>
<dbReference type="RefSeq" id="WP_009629813.1">
    <property type="nucleotide sequence ID" value="NZ_VBTY01000437.1"/>
</dbReference>
<sequence>MRCSQTYVYQYQPNCGGYSLLNNNNYDNYDYKPTKNEQFHKAIETTRFGDLTARIKYDWDFILYNVTLELTQQGKTIFEKIVAARIIANTGVSMSIRLMDLNNDGDPAVIIKYNSGTSGCCNNTLIYYFDYQKNKFNHLAYSLPRKDIKIKDIDGDGIWEIISKDTGFEEPSFFEQPTLIQHFIHGKFVNVTRWFPEKIREDNEQFSRALKSKKNSTNEYWKKSRRLEIAAYLANKYMLGEEIEGWDTINKVYQESDRKEFFDKLEEWLKQRGYDSE</sequence>
<evidence type="ECO:0000313" key="2">
    <source>
        <dbReference type="Proteomes" id="UP001152872"/>
    </source>
</evidence>
<reference evidence="1" key="1">
    <citation type="submission" date="2019-05" db="EMBL/GenBank/DDBJ databases">
        <title>Whole genome sequencing of Pseudanabaena catenata USMAC16.</title>
        <authorList>
            <person name="Khan Z."/>
            <person name="Omar W.M."/>
            <person name="Convey P."/>
            <person name="Merican F."/>
            <person name="Najimudin N."/>
        </authorList>
    </citation>
    <scope>NUCLEOTIDE SEQUENCE</scope>
    <source>
        <strain evidence="1">USMAC16</strain>
    </source>
</reference>
<keyword evidence="2" id="KW-1185">Reference proteome</keyword>
<dbReference type="AlphaFoldDB" id="A0A9X4RKH0"/>
<accession>A0A9X4RKH0</accession>
<dbReference type="Proteomes" id="UP001152872">
    <property type="component" value="Unassembled WGS sequence"/>
</dbReference>
<name>A0A9X4RKH0_9CYAN</name>
<comment type="caution">
    <text evidence="1">The sequence shown here is derived from an EMBL/GenBank/DDBJ whole genome shotgun (WGS) entry which is preliminary data.</text>
</comment>
<dbReference type="SUPFAM" id="SSF69318">
    <property type="entry name" value="Integrin alpha N-terminal domain"/>
    <property type="match status" value="1"/>
</dbReference>
<gene>
    <name evidence="1" type="ORF">FEV09_23890</name>
</gene>
<dbReference type="EMBL" id="VBTY01000437">
    <property type="protein sequence ID" value="MDG3497562.1"/>
    <property type="molecule type" value="Genomic_DNA"/>
</dbReference>
<protein>
    <recommendedName>
        <fullName evidence="3">VCBS repeat-containing protein</fullName>
    </recommendedName>
</protein>
<evidence type="ECO:0000313" key="1">
    <source>
        <dbReference type="EMBL" id="MDG3497562.1"/>
    </source>
</evidence>
<proteinExistence type="predicted"/>
<organism evidence="1 2">
    <name type="scientific">Pseudanabaena catenata USMAC16</name>
    <dbReference type="NCBI Taxonomy" id="1855837"/>
    <lineage>
        <taxon>Bacteria</taxon>
        <taxon>Bacillati</taxon>
        <taxon>Cyanobacteriota</taxon>
        <taxon>Cyanophyceae</taxon>
        <taxon>Pseudanabaenales</taxon>
        <taxon>Pseudanabaenaceae</taxon>
        <taxon>Pseudanabaena</taxon>
    </lineage>
</organism>